<dbReference type="SUPFAM" id="SSF52096">
    <property type="entry name" value="ClpP/crotonase"/>
    <property type="match status" value="1"/>
</dbReference>
<reference evidence="2 3" key="1">
    <citation type="submission" date="2018-08" db="EMBL/GenBank/DDBJ databases">
        <title>Complete genome sequence of type strain Thalassospira indica MCCC 1A01103T, isolated from isolated from deep seawater of the Indian Ocean.</title>
        <authorList>
            <person name="Liu Y."/>
        </authorList>
    </citation>
    <scope>NUCLEOTIDE SEQUENCE [LARGE SCALE GENOMIC DNA]</scope>
    <source>
        <strain evidence="2 3">PB8BT</strain>
    </source>
</reference>
<accession>A0ABN5NGQ8</accession>
<dbReference type="Gene3D" id="3.90.226.10">
    <property type="entry name" value="2-enoyl-CoA Hydratase, Chain A, domain 1"/>
    <property type="match status" value="1"/>
</dbReference>
<feature type="transmembrane region" description="Helical" evidence="1">
    <location>
        <begin position="45"/>
        <end position="68"/>
    </location>
</feature>
<evidence type="ECO:0000313" key="2">
    <source>
        <dbReference type="EMBL" id="AXO15543.1"/>
    </source>
</evidence>
<keyword evidence="1" id="KW-0472">Membrane</keyword>
<dbReference type="RefSeq" id="WP_064790848.1">
    <property type="nucleotide sequence ID" value="NZ_CP031555.1"/>
</dbReference>
<dbReference type="Proteomes" id="UP000256971">
    <property type="component" value="Chromosome"/>
</dbReference>
<name>A0ABN5NGQ8_9PROT</name>
<dbReference type="EMBL" id="CP031555">
    <property type="protein sequence ID" value="AXO15543.1"/>
    <property type="molecule type" value="Genomic_DNA"/>
</dbReference>
<dbReference type="InterPro" id="IPR029045">
    <property type="entry name" value="ClpP/crotonase-like_dom_sf"/>
</dbReference>
<evidence type="ECO:0000256" key="1">
    <source>
        <dbReference type="SAM" id="Phobius"/>
    </source>
</evidence>
<evidence type="ECO:0000313" key="3">
    <source>
        <dbReference type="Proteomes" id="UP000256971"/>
    </source>
</evidence>
<gene>
    <name evidence="2" type="ORF">DY252_15910</name>
</gene>
<feature type="transmembrane region" description="Helical" evidence="1">
    <location>
        <begin position="12"/>
        <end position="33"/>
    </location>
</feature>
<keyword evidence="3" id="KW-1185">Reference proteome</keyword>
<feature type="transmembrane region" description="Helical" evidence="1">
    <location>
        <begin position="80"/>
        <end position="108"/>
    </location>
</feature>
<proteinExistence type="predicted"/>
<sequence>MPYIQDHWLGKHALLFALCVNLILIRALILFADRYTLPPYISDRIPALIATVAFILIFHGVVFVWQVVGVLRATQHQSSILANIWTVVTYGVIGLCLAFTALSIAASFRALAPERFMPVNLTELEDARASQYALTLSSDATRIHVTGTFALGMAQRLAALLDQNPEVTGIVLHSDGGHVYEGRGVGFLIRDRGLDTYVFEACSSACTTAFIGGVKRYLGPDGRLGFHQYKVDLDYPVPLYDIKGQQEKEITFYRNQGIAESFLEQVFLAPHTGIWFPEGTELMEAGVVDGVVE</sequence>
<protein>
    <submittedName>
        <fullName evidence="2">Uncharacterized protein</fullName>
    </submittedName>
</protein>
<organism evidence="2 3">
    <name type="scientific">Thalassospira indica</name>
    <dbReference type="NCBI Taxonomy" id="1891279"/>
    <lineage>
        <taxon>Bacteria</taxon>
        <taxon>Pseudomonadati</taxon>
        <taxon>Pseudomonadota</taxon>
        <taxon>Alphaproteobacteria</taxon>
        <taxon>Rhodospirillales</taxon>
        <taxon>Thalassospiraceae</taxon>
        <taxon>Thalassospira</taxon>
    </lineage>
</organism>
<keyword evidence="1" id="KW-0812">Transmembrane</keyword>
<keyword evidence="1" id="KW-1133">Transmembrane helix</keyword>